<dbReference type="InterPro" id="IPR021401">
    <property type="entry name" value="DUF3040"/>
</dbReference>
<keyword evidence="2" id="KW-0472">Membrane</keyword>
<keyword evidence="2" id="KW-0812">Transmembrane</keyword>
<feature type="transmembrane region" description="Helical" evidence="2">
    <location>
        <begin position="73"/>
        <end position="91"/>
    </location>
</feature>
<dbReference type="EMBL" id="LQQC01000010">
    <property type="protein sequence ID" value="KXZ57927.1"/>
    <property type="molecule type" value="Genomic_DNA"/>
</dbReference>
<evidence type="ECO:0000313" key="4">
    <source>
        <dbReference type="Proteomes" id="UP000243589"/>
    </source>
</evidence>
<feature type="transmembrane region" description="Helical" evidence="2">
    <location>
        <begin position="46"/>
        <end position="67"/>
    </location>
</feature>
<organism evidence="3 4">
    <name type="scientific">Brevibacterium ravenspurgense</name>
    <dbReference type="NCBI Taxonomy" id="479117"/>
    <lineage>
        <taxon>Bacteria</taxon>
        <taxon>Bacillati</taxon>
        <taxon>Actinomycetota</taxon>
        <taxon>Actinomycetes</taxon>
        <taxon>Micrococcales</taxon>
        <taxon>Brevibacteriaceae</taxon>
        <taxon>Brevibacterium</taxon>
    </lineage>
</organism>
<keyword evidence="2" id="KW-1133">Transmembrane helix</keyword>
<comment type="caution">
    <text evidence="3">The sequence shown here is derived from an EMBL/GenBank/DDBJ whole genome shotgun (WGS) entry which is preliminary data.</text>
</comment>
<name>A0A150H726_9MICO</name>
<feature type="compositionally biased region" description="Low complexity" evidence="1">
    <location>
        <begin position="97"/>
        <end position="107"/>
    </location>
</feature>
<evidence type="ECO:0000256" key="2">
    <source>
        <dbReference type="SAM" id="Phobius"/>
    </source>
</evidence>
<proteinExistence type="predicted"/>
<dbReference type="RefSeq" id="WP_062020812.1">
    <property type="nucleotide sequence ID" value="NZ_JAKRCZ010000006.1"/>
</dbReference>
<evidence type="ECO:0008006" key="5">
    <source>
        <dbReference type="Google" id="ProtNLM"/>
    </source>
</evidence>
<dbReference type="Pfam" id="PF11239">
    <property type="entry name" value="DUF3040"/>
    <property type="match status" value="1"/>
</dbReference>
<evidence type="ECO:0000256" key="1">
    <source>
        <dbReference type="SAM" id="MobiDB-lite"/>
    </source>
</evidence>
<dbReference type="Proteomes" id="UP000243589">
    <property type="component" value="Unassembled WGS sequence"/>
</dbReference>
<protein>
    <recommendedName>
        <fullName evidence="5">DUF3040 domain-containing protein</fullName>
    </recommendedName>
</protein>
<feature type="compositionally biased region" description="Basic and acidic residues" evidence="1">
    <location>
        <begin position="119"/>
        <end position="134"/>
    </location>
</feature>
<evidence type="ECO:0000313" key="3">
    <source>
        <dbReference type="EMBL" id="KXZ57927.1"/>
    </source>
</evidence>
<dbReference type="AlphaFoldDB" id="A0A150H726"/>
<feature type="region of interest" description="Disordered" evidence="1">
    <location>
        <begin position="96"/>
        <end position="134"/>
    </location>
</feature>
<keyword evidence="4" id="KW-1185">Reference proteome</keyword>
<reference evidence="3 4" key="1">
    <citation type="submission" date="2016-01" db="EMBL/GenBank/DDBJ databases">
        <title>Use of Whole Genome Sequencing to ascertain that Brevibacterium massiliense (Roux, Raoult 2009) is a later heterotypic synonym of Brevibacterium ravenspurgense (Mages 2008).</title>
        <authorList>
            <person name="Bernier A.-M."/>
            <person name="Burdz T."/>
            <person name="Huynh C."/>
            <person name="Pachecho A.L."/>
            <person name="Wiebe D."/>
            <person name="Bonner C."/>
            <person name="Bernard K."/>
        </authorList>
    </citation>
    <scope>NUCLEOTIDE SEQUENCE [LARGE SCALE GENOMIC DNA]</scope>
    <source>
        <strain evidence="3 4">CCUG56047</strain>
    </source>
</reference>
<accession>A0A150H726</accession>
<dbReference type="PATRIC" id="fig|479117.4.peg.958"/>
<sequence length="134" mass="14501">MALSDHEQQLLDQLEQQLRSEDPSFAQNISRPAEDAPGLRLSPRRLVLGIVILVVGLAVAMASLFFFNMPLAAVGGVVGFAAMVFGGYYAVTPDENAAASSSSTGSAPRKSGAPKRRSSFMERMEDRWDKRQEG</sequence>
<gene>
    <name evidence="3" type="ORF">Bravens_00959</name>
</gene>